<feature type="transmembrane region" description="Helical" evidence="9">
    <location>
        <begin position="14"/>
        <end position="34"/>
    </location>
</feature>
<keyword evidence="5 9" id="KW-0812">Transmembrane</keyword>
<evidence type="ECO:0000256" key="1">
    <source>
        <dbReference type="ARBA" id="ARBA00004651"/>
    </source>
</evidence>
<feature type="transmembrane region" description="Helical" evidence="9">
    <location>
        <begin position="40"/>
        <end position="61"/>
    </location>
</feature>
<feature type="transmembrane region" description="Helical" evidence="9">
    <location>
        <begin position="150"/>
        <end position="175"/>
    </location>
</feature>
<proteinExistence type="inferred from homology"/>
<name>A0A1I0EYH2_9FIRM</name>
<evidence type="ECO:0000256" key="7">
    <source>
        <dbReference type="ARBA" id="ARBA00023136"/>
    </source>
</evidence>
<dbReference type="PANTHER" id="PTHR33451:SF5">
    <property type="entry name" value="NA+_H+ ANTIPORTER"/>
    <property type="match status" value="1"/>
</dbReference>
<reference evidence="12" key="1">
    <citation type="submission" date="2016-10" db="EMBL/GenBank/DDBJ databases">
        <authorList>
            <person name="Varghese N."/>
            <person name="Submissions S."/>
        </authorList>
    </citation>
    <scope>NUCLEOTIDE SEQUENCE [LARGE SCALE GENOMIC DNA]</scope>
    <source>
        <strain evidence="12">NLAE-zl-G277</strain>
    </source>
</reference>
<feature type="transmembrane region" description="Helical" evidence="9">
    <location>
        <begin position="73"/>
        <end position="97"/>
    </location>
</feature>
<comment type="similarity">
    <text evidence="8">Belongs to the NhaC Na(+)/H(+) (TC 2.A.35) antiporter family.</text>
</comment>
<dbReference type="Proteomes" id="UP000198508">
    <property type="component" value="Unassembled WGS sequence"/>
</dbReference>
<dbReference type="RefSeq" id="WP_092362595.1">
    <property type="nucleotide sequence ID" value="NZ_CAKXUV010000013.1"/>
</dbReference>
<evidence type="ECO:0000256" key="9">
    <source>
        <dbReference type="SAM" id="Phobius"/>
    </source>
</evidence>
<feature type="transmembrane region" description="Helical" evidence="9">
    <location>
        <begin position="243"/>
        <end position="276"/>
    </location>
</feature>
<dbReference type="GO" id="GO:0005886">
    <property type="term" value="C:plasma membrane"/>
    <property type="evidence" value="ECO:0007669"/>
    <property type="project" value="UniProtKB-SubCell"/>
</dbReference>
<evidence type="ECO:0000313" key="11">
    <source>
        <dbReference type="EMBL" id="SET50741.1"/>
    </source>
</evidence>
<evidence type="ECO:0000256" key="4">
    <source>
        <dbReference type="ARBA" id="ARBA00022475"/>
    </source>
</evidence>
<evidence type="ECO:0000256" key="5">
    <source>
        <dbReference type="ARBA" id="ARBA00022692"/>
    </source>
</evidence>
<feature type="transmembrane region" description="Helical" evidence="9">
    <location>
        <begin position="296"/>
        <end position="317"/>
    </location>
</feature>
<feature type="transmembrane region" description="Helical" evidence="9">
    <location>
        <begin position="117"/>
        <end position="138"/>
    </location>
</feature>
<dbReference type="EMBL" id="FOIM01000007">
    <property type="protein sequence ID" value="SET50741.1"/>
    <property type="molecule type" value="Genomic_DNA"/>
</dbReference>
<dbReference type="GO" id="GO:0015297">
    <property type="term" value="F:antiporter activity"/>
    <property type="evidence" value="ECO:0007669"/>
    <property type="project" value="UniProtKB-KW"/>
</dbReference>
<keyword evidence="2" id="KW-0813">Transport</keyword>
<feature type="transmembrane region" description="Helical" evidence="9">
    <location>
        <begin position="201"/>
        <end position="222"/>
    </location>
</feature>
<feature type="transmembrane region" description="Helical" evidence="9">
    <location>
        <begin position="338"/>
        <end position="362"/>
    </location>
</feature>
<dbReference type="InterPro" id="IPR018461">
    <property type="entry name" value="Na/H_Antiport_NhaC-like_C"/>
</dbReference>
<feature type="transmembrane region" description="Helical" evidence="9">
    <location>
        <begin position="417"/>
        <end position="438"/>
    </location>
</feature>
<keyword evidence="3" id="KW-0050">Antiport</keyword>
<keyword evidence="4" id="KW-1003">Cell membrane</keyword>
<dbReference type="AlphaFoldDB" id="A0A1I0EYH2"/>
<comment type="subcellular location">
    <subcellularLocation>
        <location evidence="1">Cell membrane</location>
        <topology evidence="1">Multi-pass membrane protein</topology>
    </subcellularLocation>
</comment>
<evidence type="ECO:0000256" key="2">
    <source>
        <dbReference type="ARBA" id="ARBA00022448"/>
    </source>
</evidence>
<sequence>MEDIRSKKDYGGKALLPILVFLGLYLGCGTYFSIKGVESPFWLMPRYVALMIGILVALLCFEKNEKFSRKVDIYCKGAGASGVMLMGIIVLLAGGFASATSAIGGKDSVVNLGIQLIPTQFLIPGIFLICCIISTCIGTSMGTQVTMIPVAIALAQGAGLNAGMAGAAAIAGAYFGDNLSMISDTTIIATKGVGADMKDKFIMNFKIAIPAAIITMVLYGVLSLKSGVTAGAAEVGNYQILTILPYIIVITLAVLGLDVILALSIGTGLACVIGMMVGNVGFFEWAQAVGSGMEDMFWLAVFAMMVSGMMELIRYYGGVQWLVNTAMKHTKSRKSCQYVIGLLSMAISGTTLNNPVACLISAPIAKELGEEYRIAPKRMASLLDIFSCAILMVVPHDSGCLLVQQYSGCSYIDIIKYAFYPVLLILFTCITIQCGLLMTKEEKAAVSKLAQPADEKG</sequence>
<keyword evidence="6 9" id="KW-1133">Transmembrane helix</keyword>
<gene>
    <name evidence="11" type="ORF">SAMN05216313_107124</name>
</gene>
<dbReference type="PANTHER" id="PTHR33451">
    <property type="entry name" value="MALATE-2H(+)/NA(+)-LACTATE ANTIPORTER"/>
    <property type="match status" value="1"/>
</dbReference>
<evidence type="ECO:0000256" key="8">
    <source>
        <dbReference type="ARBA" id="ARBA00038435"/>
    </source>
</evidence>
<evidence type="ECO:0000259" key="10">
    <source>
        <dbReference type="Pfam" id="PF03553"/>
    </source>
</evidence>
<dbReference type="InterPro" id="IPR052180">
    <property type="entry name" value="NhaC_Na-H+_Antiporter"/>
</dbReference>
<dbReference type="STRING" id="460384.SAMN05216313_107124"/>
<evidence type="ECO:0000313" key="12">
    <source>
        <dbReference type="Proteomes" id="UP000198508"/>
    </source>
</evidence>
<evidence type="ECO:0000256" key="6">
    <source>
        <dbReference type="ARBA" id="ARBA00022989"/>
    </source>
</evidence>
<dbReference type="Pfam" id="PF03553">
    <property type="entry name" value="Na_H_antiporter"/>
    <property type="match status" value="2"/>
</dbReference>
<keyword evidence="12" id="KW-1185">Reference proteome</keyword>
<feature type="domain" description="Na+/H+ antiporter NhaC-like C-terminal" evidence="10">
    <location>
        <begin position="67"/>
        <end position="222"/>
    </location>
</feature>
<protein>
    <submittedName>
        <fullName evidence="11">Putative methionine transporter, NhaC family</fullName>
    </submittedName>
</protein>
<organism evidence="11 12">
    <name type="scientific">Enterocloster lavalensis</name>
    <dbReference type="NCBI Taxonomy" id="460384"/>
    <lineage>
        <taxon>Bacteria</taxon>
        <taxon>Bacillati</taxon>
        <taxon>Bacillota</taxon>
        <taxon>Clostridia</taxon>
        <taxon>Lachnospirales</taxon>
        <taxon>Lachnospiraceae</taxon>
        <taxon>Enterocloster</taxon>
    </lineage>
</organism>
<accession>A0A1I0EYH2</accession>
<feature type="domain" description="Na+/H+ antiporter NhaC-like C-terminal" evidence="10">
    <location>
        <begin position="243"/>
        <end position="433"/>
    </location>
</feature>
<keyword evidence="7 9" id="KW-0472">Membrane</keyword>
<evidence type="ECO:0000256" key="3">
    <source>
        <dbReference type="ARBA" id="ARBA00022449"/>
    </source>
</evidence>